<dbReference type="Proteomes" id="UP000315295">
    <property type="component" value="Unassembled WGS sequence"/>
</dbReference>
<dbReference type="AlphaFoldDB" id="A0A540KD56"/>
<gene>
    <name evidence="10" type="ORF">C1H46_042304</name>
</gene>
<evidence type="ECO:0000259" key="9">
    <source>
        <dbReference type="Pfam" id="PF24817"/>
    </source>
</evidence>
<feature type="compositionally biased region" description="Basic and acidic residues" evidence="6">
    <location>
        <begin position="845"/>
        <end position="856"/>
    </location>
</feature>
<dbReference type="InterPro" id="IPR001680">
    <property type="entry name" value="WD40_rpt"/>
</dbReference>
<dbReference type="PROSITE" id="PS50082">
    <property type="entry name" value="WD_REPEATS_2"/>
    <property type="match status" value="3"/>
</dbReference>
<keyword evidence="11" id="KW-1185">Reference proteome</keyword>
<dbReference type="InterPro" id="IPR057646">
    <property type="entry name" value="WD40_WDHD1_1st"/>
</dbReference>
<feature type="domain" description="WDHD1/CFT4 second beta-propeller" evidence="7">
    <location>
        <begin position="431"/>
        <end position="644"/>
    </location>
</feature>
<comment type="caution">
    <text evidence="10">The sequence shown here is derived from an EMBL/GenBank/DDBJ whole genome shotgun (WGS) entry which is preliminary data.</text>
</comment>
<feature type="region of interest" description="Disordered" evidence="6">
    <location>
        <begin position="792"/>
        <end position="868"/>
    </location>
</feature>
<dbReference type="STRING" id="106549.A0A540KD56"/>
<dbReference type="PROSITE" id="PS00678">
    <property type="entry name" value="WD_REPEATS_1"/>
    <property type="match status" value="1"/>
</dbReference>
<feature type="compositionally biased region" description="Basic and acidic residues" evidence="6">
    <location>
        <begin position="795"/>
        <end position="810"/>
    </location>
</feature>
<dbReference type="Pfam" id="PF24817">
    <property type="entry name" value="WD40_WDHD1_1st"/>
    <property type="match status" value="1"/>
</dbReference>
<feature type="repeat" description="WD" evidence="5">
    <location>
        <begin position="236"/>
        <end position="277"/>
    </location>
</feature>
<comment type="subcellular location">
    <subcellularLocation>
        <location evidence="1">Nucleus</location>
    </subcellularLocation>
</comment>
<dbReference type="SMART" id="SM00320">
    <property type="entry name" value="WD40"/>
    <property type="match status" value="7"/>
</dbReference>
<dbReference type="Gene3D" id="2.130.10.10">
    <property type="entry name" value="YVTN repeat-like/Quinoprotein amine dehydrogenase"/>
    <property type="match status" value="2"/>
</dbReference>
<dbReference type="Pfam" id="PF20946">
    <property type="entry name" value="Ctf4_C"/>
    <property type="match status" value="1"/>
</dbReference>
<dbReference type="CDD" id="cd00200">
    <property type="entry name" value="WD40"/>
    <property type="match status" value="1"/>
</dbReference>
<dbReference type="SUPFAM" id="SSF50978">
    <property type="entry name" value="WD40 repeat-like"/>
    <property type="match status" value="1"/>
</dbReference>
<evidence type="ECO:0000256" key="1">
    <source>
        <dbReference type="ARBA" id="ARBA00004123"/>
    </source>
</evidence>
<feature type="domain" description="WDHD1/CFT4 helical bundle" evidence="8">
    <location>
        <begin position="663"/>
        <end position="733"/>
    </location>
</feature>
<dbReference type="PROSITE" id="PS50294">
    <property type="entry name" value="WD_REPEATS_REGION"/>
    <property type="match status" value="3"/>
</dbReference>
<feature type="repeat" description="WD" evidence="5">
    <location>
        <begin position="144"/>
        <end position="185"/>
    </location>
</feature>
<dbReference type="GO" id="GO:0000278">
    <property type="term" value="P:mitotic cell cycle"/>
    <property type="evidence" value="ECO:0007669"/>
    <property type="project" value="TreeGrafter"/>
</dbReference>
<dbReference type="InterPro" id="IPR019775">
    <property type="entry name" value="WD40_repeat_CS"/>
</dbReference>
<feature type="region of interest" description="Disordered" evidence="6">
    <location>
        <begin position="341"/>
        <end position="422"/>
    </location>
</feature>
<dbReference type="InterPro" id="IPR015943">
    <property type="entry name" value="WD40/YVTN_repeat-like_dom_sf"/>
</dbReference>
<name>A0A540KD56_MALBA</name>
<evidence type="ECO:0000256" key="3">
    <source>
        <dbReference type="ARBA" id="ARBA00022737"/>
    </source>
</evidence>
<evidence type="ECO:0000256" key="4">
    <source>
        <dbReference type="ARBA" id="ARBA00023242"/>
    </source>
</evidence>
<dbReference type="PANTHER" id="PTHR19932:SF10">
    <property type="entry name" value="WD REPEAT AND HMG-BOX DNA-BINDING PROTEIN 1"/>
    <property type="match status" value="1"/>
</dbReference>
<evidence type="ECO:0000256" key="5">
    <source>
        <dbReference type="PROSITE-ProRule" id="PRU00221"/>
    </source>
</evidence>
<feature type="domain" description="WDHD1 first WD40" evidence="9">
    <location>
        <begin position="25"/>
        <end position="307"/>
    </location>
</feature>
<evidence type="ECO:0000313" key="10">
    <source>
        <dbReference type="EMBL" id="TQD72164.1"/>
    </source>
</evidence>
<keyword evidence="2 5" id="KW-0853">WD repeat</keyword>
<dbReference type="PANTHER" id="PTHR19932">
    <property type="entry name" value="WD REPEAT AND HMG-BOX DNA BINDING PROTEIN"/>
    <property type="match status" value="1"/>
</dbReference>
<evidence type="ECO:0000256" key="6">
    <source>
        <dbReference type="SAM" id="MobiDB-lite"/>
    </source>
</evidence>
<keyword evidence="3" id="KW-0677">Repeat</keyword>
<keyword evidence="4" id="KW-0539">Nucleus</keyword>
<dbReference type="GO" id="GO:0006261">
    <property type="term" value="P:DNA-templated DNA replication"/>
    <property type="evidence" value="ECO:0007669"/>
    <property type="project" value="TreeGrafter"/>
</dbReference>
<dbReference type="GO" id="GO:0006281">
    <property type="term" value="P:DNA repair"/>
    <property type="evidence" value="ECO:0007669"/>
    <property type="project" value="TreeGrafter"/>
</dbReference>
<dbReference type="InterPro" id="IPR036322">
    <property type="entry name" value="WD40_repeat_dom_sf"/>
</dbReference>
<dbReference type="FunFam" id="2.130.10.10:FF:002324">
    <property type="entry name" value="Transducin family protein / WD-40 repeat family protein"/>
    <property type="match status" value="1"/>
</dbReference>
<feature type="repeat" description="WD" evidence="5">
    <location>
        <begin position="60"/>
        <end position="101"/>
    </location>
</feature>
<organism evidence="10 11">
    <name type="scientific">Malus baccata</name>
    <name type="common">Siberian crab apple</name>
    <name type="synonym">Pyrus baccata</name>
    <dbReference type="NCBI Taxonomy" id="106549"/>
    <lineage>
        <taxon>Eukaryota</taxon>
        <taxon>Viridiplantae</taxon>
        <taxon>Streptophyta</taxon>
        <taxon>Embryophyta</taxon>
        <taxon>Tracheophyta</taxon>
        <taxon>Spermatophyta</taxon>
        <taxon>Magnoliopsida</taxon>
        <taxon>eudicotyledons</taxon>
        <taxon>Gunneridae</taxon>
        <taxon>Pentapetalae</taxon>
        <taxon>rosids</taxon>
        <taxon>fabids</taxon>
        <taxon>Rosales</taxon>
        <taxon>Rosaceae</taxon>
        <taxon>Amygdaloideae</taxon>
        <taxon>Maleae</taxon>
        <taxon>Malus</taxon>
    </lineage>
</organism>
<dbReference type="EMBL" id="VIEB01001438">
    <property type="protein sequence ID" value="TQD72164.1"/>
    <property type="molecule type" value="Genomic_DNA"/>
</dbReference>
<evidence type="ECO:0000256" key="2">
    <source>
        <dbReference type="ARBA" id="ARBA00022574"/>
    </source>
</evidence>
<dbReference type="Pfam" id="PF12341">
    <property type="entry name" value="Mcl1_mid"/>
    <property type="match status" value="1"/>
</dbReference>
<evidence type="ECO:0000259" key="7">
    <source>
        <dbReference type="Pfam" id="PF12341"/>
    </source>
</evidence>
<dbReference type="GO" id="GO:0003682">
    <property type="term" value="F:chromatin binding"/>
    <property type="evidence" value="ECO:0007669"/>
    <property type="project" value="TreeGrafter"/>
</dbReference>
<reference evidence="10 11" key="1">
    <citation type="journal article" date="2019" name="G3 (Bethesda)">
        <title>Sequencing of a Wild Apple (Malus baccata) Genome Unravels the Differences Between Cultivated and Wild Apple Species Regarding Disease Resistance and Cold Tolerance.</title>
        <authorList>
            <person name="Chen X."/>
        </authorList>
    </citation>
    <scope>NUCLEOTIDE SEQUENCE [LARGE SCALE GENOMIC DNA]</scope>
    <source>
        <strain evidence="11">cv. Shandingzi</strain>
        <tissue evidence="10">Leaves</tissue>
    </source>
</reference>
<dbReference type="GO" id="GO:0043596">
    <property type="term" value="C:nuclear replication fork"/>
    <property type="evidence" value="ECO:0007669"/>
    <property type="project" value="TreeGrafter"/>
</dbReference>
<protein>
    <submittedName>
        <fullName evidence="10">Uncharacterized protein</fullName>
    </submittedName>
</protein>
<dbReference type="InterPro" id="IPR022100">
    <property type="entry name" value="WDHD1/CFT4_beta-prop_2nd"/>
</dbReference>
<sequence>MKIRTLKLREAHKATSSGGGPSYCSVLWDQKAYHVVTGSSSDPTIAIHDSLLLSSPPKLLRHHRDGVTALALSPNSTCLASGSVDHSVKLYKFPGGEFQTNITRFTLPIRALAFNKSGTLLAAAGDDEGVKLINTVDGSISRVLKGHKGPVTGLGFDPLSEYLASIDSTGTVIYWELSSGTTLHTLKGVAPNSGFDHSIMNVLSWSPDGDKLAVPGLRNDVVVYDRDTAEKLFSLRGDHTQPICSLAWSPNGKYMATSGLDKQVLIWDVDRKQDIDRQNFDERICCLAWKPIGNALAVIDCMGKYGVWDSVTPSSMKSPTEDVPNLQSKNSNGLLLFDEEEGQELSTSGSLSDVGEDSIGESKPPSRKRPHKHTAYENDLEEDGFDGFRLIPNVESESRKKARRKHSENADNENEGVSSKMTSIRSKMQVSFQPGATPLQPGKRRFLCYNMLGSITTIEHDGFSHIEIDFHDTSRGPRVPSMNDHFGFTIASLNENGSVFANPCKGEKHMSTLMYRPFSSWANNSEWSMRLEGEEVKVVALGTAWVAAITSLNFLRIFTDSGLQKHVLSLDGPVVTASGFKDELAIVTHASDCLPSNEQMLEFRVLNITKGSEPLRGRLPLTPGSHLTWFGFSEEGQLSSYDSKIQKQIEEVGAAGLDTTSLDDEAFNTEAAQDRCILKLIASCCNGDKLVRAIELVKLLSLEKSVRGAIKLVTVLKLPNLAERFNSILEERLLNESKRTAETTFPSSNCTASFITDDIAAGKKMISTEQSKLSGNGIPLSTPKLSAPLFTKKAKTQEPKVGTEKTDEKQTATADDDVGKVKTTEVSNNAGEMKKVGEVSEVSNDQEKVKKAEAPRRASNPFMKKLIK</sequence>
<evidence type="ECO:0000259" key="8">
    <source>
        <dbReference type="Pfam" id="PF20946"/>
    </source>
</evidence>
<evidence type="ECO:0000313" key="11">
    <source>
        <dbReference type="Proteomes" id="UP000315295"/>
    </source>
</evidence>
<accession>A0A540KD56</accession>
<dbReference type="InterPro" id="IPR048591">
    <property type="entry name" value="WDHD1/CFT4_hel"/>
</dbReference>
<proteinExistence type="predicted"/>